<reference evidence="5" key="1">
    <citation type="journal article" date="2021" name="Microorganisms">
        <title>Phylogenomic Reconstruction and Metabolic Potential of the Genus Aminobacter.</title>
        <authorList>
            <person name="Artuso I."/>
            <person name="Turrini P."/>
            <person name="Pirolo M."/>
            <person name="Lugli G.A."/>
            <person name="Ventura M."/>
            <person name="Visca P."/>
        </authorList>
    </citation>
    <scope>NUCLEOTIDE SEQUENCE</scope>
    <source>
        <strain evidence="5">LMG 26462</strain>
    </source>
</reference>
<dbReference type="PANTHER" id="PTHR43630">
    <property type="entry name" value="POLY-BETA-1,6-N-ACETYL-D-GLUCOSAMINE SYNTHASE"/>
    <property type="match status" value="1"/>
</dbReference>
<evidence type="ECO:0000256" key="3">
    <source>
        <dbReference type="ARBA" id="ARBA00022679"/>
    </source>
</evidence>
<evidence type="ECO:0000256" key="2">
    <source>
        <dbReference type="ARBA" id="ARBA00022676"/>
    </source>
</evidence>
<dbReference type="SUPFAM" id="SSF53448">
    <property type="entry name" value="Nucleotide-diphospho-sugar transferases"/>
    <property type="match status" value="1"/>
</dbReference>
<feature type="transmembrane region" description="Helical" evidence="4">
    <location>
        <begin position="294"/>
        <end position="314"/>
    </location>
</feature>
<evidence type="ECO:0000313" key="6">
    <source>
        <dbReference type="Proteomes" id="UP001138921"/>
    </source>
</evidence>
<dbReference type="InterPro" id="IPR029044">
    <property type="entry name" value="Nucleotide-diphossugar_trans"/>
</dbReference>
<keyword evidence="4" id="KW-0812">Transmembrane</keyword>
<dbReference type="Pfam" id="PF13641">
    <property type="entry name" value="Glyco_tranf_2_3"/>
    <property type="match status" value="1"/>
</dbReference>
<keyword evidence="4" id="KW-1133">Transmembrane helix</keyword>
<dbReference type="Proteomes" id="UP001138921">
    <property type="component" value="Unassembled WGS sequence"/>
</dbReference>
<feature type="transmembrane region" description="Helical" evidence="4">
    <location>
        <begin position="320"/>
        <end position="339"/>
    </location>
</feature>
<dbReference type="Gene3D" id="3.90.550.10">
    <property type="entry name" value="Spore Coat Polysaccharide Biosynthesis Protein SpsA, Chain A"/>
    <property type="match status" value="1"/>
</dbReference>
<keyword evidence="4" id="KW-0472">Membrane</keyword>
<proteinExistence type="inferred from homology"/>
<protein>
    <submittedName>
        <fullName evidence="5">Glycosyltransferase family 2 protein</fullName>
    </submittedName>
</protein>
<evidence type="ECO:0000313" key="5">
    <source>
        <dbReference type="EMBL" id="MBT1159338.1"/>
    </source>
</evidence>
<dbReference type="PANTHER" id="PTHR43630:SF1">
    <property type="entry name" value="POLY-BETA-1,6-N-ACETYL-D-GLUCOSAMINE SYNTHASE"/>
    <property type="match status" value="1"/>
</dbReference>
<dbReference type="RefSeq" id="WP_214393191.1">
    <property type="nucleotide sequence ID" value="NZ_JAFLWW010000011.1"/>
</dbReference>
<dbReference type="EMBL" id="JAFLWW010000011">
    <property type="protein sequence ID" value="MBT1159338.1"/>
    <property type="molecule type" value="Genomic_DNA"/>
</dbReference>
<evidence type="ECO:0000256" key="4">
    <source>
        <dbReference type="SAM" id="Phobius"/>
    </source>
</evidence>
<accession>A0A9X1AGK2</accession>
<keyword evidence="2" id="KW-0328">Glycosyltransferase</keyword>
<dbReference type="AlphaFoldDB" id="A0A9X1AGK2"/>
<comment type="caution">
    <text evidence="5">The sequence shown here is derived from an EMBL/GenBank/DDBJ whole genome shotgun (WGS) entry which is preliminary data.</text>
</comment>
<organism evidence="5 6">
    <name type="scientific">Aminobacter anthyllidis</name>
    <dbReference type="NCBI Taxonomy" id="1035067"/>
    <lineage>
        <taxon>Bacteria</taxon>
        <taxon>Pseudomonadati</taxon>
        <taxon>Pseudomonadota</taxon>
        <taxon>Alphaproteobacteria</taxon>
        <taxon>Hyphomicrobiales</taxon>
        <taxon>Phyllobacteriaceae</taxon>
        <taxon>Aminobacter</taxon>
    </lineage>
</organism>
<gene>
    <name evidence="5" type="ORF">J1C56_27580</name>
</gene>
<name>A0A9X1AGK2_9HYPH</name>
<evidence type="ECO:0000256" key="1">
    <source>
        <dbReference type="ARBA" id="ARBA00006739"/>
    </source>
</evidence>
<comment type="similarity">
    <text evidence="1">Belongs to the glycosyltransferase 2 family.</text>
</comment>
<keyword evidence="3" id="KW-0808">Transferase</keyword>
<dbReference type="CDD" id="cd06439">
    <property type="entry name" value="CESA_like_1"/>
    <property type="match status" value="1"/>
</dbReference>
<feature type="transmembrane region" description="Helical" evidence="4">
    <location>
        <begin position="351"/>
        <end position="369"/>
    </location>
</feature>
<feature type="transmembrane region" description="Helical" evidence="4">
    <location>
        <begin position="6"/>
        <end position="26"/>
    </location>
</feature>
<reference evidence="5" key="2">
    <citation type="submission" date="2021-03" db="EMBL/GenBank/DDBJ databases">
        <authorList>
            <person name="Artuso I."/>
            <person name="Turrini P."/>
            <person name="Pirolo M."/>
            <person name="Lugli G.A."/>
            <person name="Ventura M."/>
            <person name="Visca P."/>
        </authorList>
    </citation>
    <scope>NUCLEOTIDE SEQUENCE</scope>
    <source>
        <strain evidence="5">LMG 26462</strain>
    </source>
</reference>
<sequence>MATVFFVSFGLVVYHVIFYPIILFAATSLKPYGSRQIADISDLPVVEMIVPAHNEQVVISKKIRNIRALDYPREKLIVTVALDGCSDGTEKVLADELAVQAWENDRFTVVVYRQNIGKVAVLNELISRSTAEIIALSDASALLDVSALKKAAQYFSDKRIGVVCGAYRLSTASSFAEHAYWRYQTYIKRLESSFGSVMGAHGAFYLFRRSLWTSLPGDTINDDFVLPMKIVAAGARAIYAPEIGVEELEVSRSTQDIRRRIRLGAGNVQQLLMLSELADPRTGRTAFMFISGKALRSIVPYALIAAFVSGLTCVAIGNPILATCIAAVCGLVLVLPVFLPGASGILGLARYIALSNIAAALGGLVYLLGPKGAAWNVSRKGKRA</sequence>
<dbReference type="GO" id="GO:0016757">
    <property type="term" value="F:glycosyltransferase activity"/>
    <property type="evidence" value="ECO:0007669"/>
    <property type="project" value="UniProtKB-KW"/>
</dbReference>
<keyword evidence="6" id="KW-1185">Reference proteome</keyword>